<proteinExistence type="predicted"/>
<gene>
    <name evidence="1" type="ORF">IWX90DRAFT_200936</name>
</gene>
<organism evidence="1 2">
    <name type="scientific">Phyllosticta citrichinensis</name>
    <dbReference type="NCBI Taxonomy" id="1130410"/>
    <lineage>
        <taxon>Eukaryota</taxon>
        <taxon>Fungi</taxon>
        <taxon>Dikarya</taxon>
        <taxon>Ascomycota</taxon>
        <taxon>Pezizomycotina</taxon>
        <taxon>Dothideomycetes</taxon>
        <taxon>Dothideomycetes incertae sedis</taxon>
        <taxon>Botryosphaeriales</taxon>
        <taxon>Phyllostictaceae</taxon>
        <taxon>Phyllosticta</taxon>
    </lineage>
</organism>
<keyword evidence="2" id="KW-1185">Reference proteome</keyword>
<dbReference type="EMBL" id="JBBWUH010000004">
    <property type="protein sequence ID" value="KAK8170187.1"/>
    <property type="molecule type" value="Genomic_DNA"/>
</dbReference>
<name>A0ABR1XY56_9PEZI</name>
<comment type="caution">
    <text evidence="1">The sequence shown here is derived from an EMBL/GenBank/DDBJ whole genome shotgun (WGS) entry which is preliminary data.</text>
</comment>
<evidence type="ECO:0000313" key="1">
    <source>
        <dbReference type="EMBL" id="KAK8170187.1"/>
    </source>
</evidence>
<accession>A0ABR1XY56</accession>
<dbReference type="Proteomes" id="UP001456524">
    <property type="component" value="Unassembled WGS sequence"/>
</dbReference>
<protein>
    <submittedName>
        <fullName evidence="1">Uncharacterized protein</fullName>
    </submittedName>
</protein>
<reference evidence="1 2" key="1">
    <citation type="journal article" date="2022" name="G3 (Bethesda)">
        <title>Enemy or ally: a genomic approach to elucidate the lifestyle of Phyllosticta citrichinaensis.</title>
        <authorList>
            <person name="Buijs V.A."/>
            <person name="Groenewald J.Z."/>
            <person name="Haridas S."/>
            <person name="LaButti K.M."/>
            <person name="Lipzen A."/>
            <person name="Martin F.M."/>
            <person name="Barry K."/>
            <person name="Grigoriev I.V."/>
            <person name="Crous P.W."/>
            <person name="Seidl M.F."/>
        </authorList>
    </citation>
    <scope>NUCLEOTIDE SEQUENCE [LARGE SCALE GENOMIC DNA]</scope>
    <source>
        <strain evidence="1 2">CBS 129764</strain>
    </source>
</reference>
<evidence type="ECO:0000313" key="2">
    <source>
        <dbReference type="Proteomes" id="UP001456524"/>
    </source>
</evidence>
<sequence>MARHVFSRKSTLLRAVHMSGASIYLQTPCRRFFLVRVAKSTSGQVFGLCRRPLETCSGIADFRGCSEFGSQGSWTVILIFFVCLGWTPPPWICRRHSSMRNKEEPKVVMPGIQNARWLAPHHLIAVLITTRREHSYRCFAQRRVPDLELEHNRRHQPHPPRANPMCFFNNPQVQNPELQFSKLFQTRFRFAKRPD</sequence>